<dbReference type="PANTHER" id="PTHR24126:SF14">
    <property type="entry name" value="ANK_REP_REGION DOMAIN-CONTAINING PROTEIN"/>
    <property type="match status" value="1"/>
</dbReference>
<protein>
    <recommendedName>
        <fullName evidence="4">F-box domain-containing protein</fullName>
    </recommendedName>
</protein>
<keyword evidence="2 3" id="KW-0040">ANK repeat</keyword>
<dbReference type="EMBL" id="SRPY01000020">
    <property type="protein sequence ID" value="KAG5930247.1"/>
    <property type="molecule type" value="Genomic_DNA"/>
</dbReference>
<dbReference type="PROSITE" id="PS50181">
    <property type="entry name" value="FBOX"/>
    <property type="match status" value="1"/>
</dbReference>
<gene>
    <name evidence="5" type="ORF">E4U42_002457</name>
</gene>
<dbReference type="Pfam" id="PF00023">
    <property type="entry name" value="Ank"/>
    <property type="match status" value="2"/>
</dbReference>
<evidence type="ECO:0000313" key="5">
    <source>
        <dbReference type="EMBL" id="KAG5930247.1"/>
    </source>
</evidence>
<evidence type="ECO:0000256" key="1">
    <source>
        <dbReference type="ARBA" id="ARBA00022737"/>
    </source>
</evidence>
<reference evidence="5" key="1">
    <citation type="journal article" date="2020" name="bioRxiv">
        <title>Whole genome comparisons of ergot fungi reveals the divergence and evolution of species within the genus Claviceps are the result of varying mechanisms driving genome evolution and host range expansion.</title>
        <authorList>
            <person name="Wyka S.A."/>
            <person name="Mondo S.J."/>
            <person name="Liu M."/>
            <person name="Dettman J."/>
            <person name="Nalam V."/>
            <person name="Broders K.D."/>
        </authorList>
    </citation>
    <scope>NUCLEOTIDE SEQUENCE</scope>
    <source>
        <strain evidence="5">CCC 489</strain>
    </source>
</reference>
<dbReference type="InterPro" id="IPR001810">
    <property type="entry name" value="F-box_dom"/>
</dbReference>
<dbReference type="PANTHER" id="PTHR24126">
    <property type="entry name" value="ANKYRIN REPEAT, PH AND SEC7 DOMAIN CONTAINING PROTEIN SECG-RELATED"/>
    <property type="match status" value="1"/>
</dbReference>
<sequence>MDRSALETYLSSWKRQTYQQHSPLAALPLEIKRYVTRNLSLQSLARLSQCSKSWELLIIPELYSRDAQEGNSFAMKWAAAQAMDEETTEVALKILALSAKFGGQVNAIQREFPRQYGDSTLYETSTALHHAIACGNLRIAKRLLDMGARHDIPCSGPRWAAHVTDSPEWLQRRLGDFKTFYPGQRMPYSEWLPLFLAFIGGNHEMGHLLVQRGASRDAVRIHPNVGITIPISILHFAAANKDKDFKDWKFLFQSFASYISEACTEAQVTPLHLAVTYANAKAIKIAVQTGANMEARNRDLRTPLVDGVLQLPYLNIWSPRHHEHIRCLRGLVELGASVNPERDSVLIPAISYYKANPMTSPEVRHLIDFFLDHGADVNGSTMPGATAIQELILAIFTMEGSPSTSKVLKELMKELIKRGLDVSSPSRAIPSPLAAVMLHRNAQPPWLFKVLCENGATIHRNEVDGFFLHWCRQPRLWRGKRYDMWQHASIIAPRAVEIAYKIAFDYDDAAFYNILTRQPLALPSNEKLVKIAFFSKRRWGWKKIVNCKFAGCFVLTKNHENMLHHTIRIYETVPDYSTSDAIEDVKKLLKKGADITLQNIDGHDPLELFSELTSELASRKPGYSELLALLESEMEKAQDRLIKRQLRQED</sequence>
<dbReference type="Gene3D" id="1.25.40.20">
    <property type="entry name" value="Ankyrin repeat-containing domain"/>
    <property type="match status" value="3"/>
</dbReference>
<evidence type="ECO:0000256" key="2">
    <source>
        <dbReference type="ARBA" id="ARBA00023043"/>
    </source>
</evidence>
<organism evidence="5 6">
    <name type="scientific">Claviceps africana</name>
    <dbReference type="NCBI Taxonomy" id="83212"/>
    <lineage>
        <taxon>Eukaryota</taxon>
        <taxon>Fungi</taxon>
        <taxon>Dikarya</taxon>
        <taxon>Ascomycota</taxon>
        <taxon>Pezizomycotina</taxon>
        <taxon>Sordariomycetes</taxon>
        <taxon>Hypocreomycetidae</taxon>
        <taxon>Hypocreales</taxon>
        <taxon>Clavicipitaceae</taxon>
        <taxon>Claviceps</taxon>
    </lineage>
</organism>
<dbReference type="CDD" id="cd09917">
    <property type="entry name" value="F-box_SF"/>
    <property type="match status" value="1"/>
</dbReference>
<dbReference type="InterPro" id="IPR036770">
    <property type="entry name" value="Ankyrin_rpt-contain_sf"/>
</dbReference>
<evidence type="ECO:0000313" key="6">
    <source>
        <dbReference type="Proteomes" id="UP000811619"/>
    </source>
</evidence>
<dbReference type="SUPFAM" id="SSF48403">
    <property type="entry name" value="Ankyrin repeat"/>
    <property type="match status" value="1"/>
</dbReference>
<comment type="caution">
    <text evidence="5">The sequence shown here is derived from an EMBL/GenBank/DDBJ whole genome shotgun (WGS) entry which is preliminary data.</text>
</comment>
<accession>A0A8K0JD24</accession>
<dbReference type="AlphaFoldDB" id="A0A8K0JD24"/>
<keyword evidence="1" id="KW-0677">Repeat</keyword>
<dbReference type="InterPro" id="IPR036047">
    <property type="entry name" value="F-box-like_dom_sf"/>
</dbReference>
<proteinExistence type="predicted"/>
<dbReference type="OrthoDB" id="194358at2759"/>
<name>A0A8K0JD24_9HYPO</name>
<keyword evidence="6" id="KW-1185">Reference proteome</keyword>
<dbReference type="InterPro" id="IPR002110">
    <property type="entry name" value="Ankyrin_rpt"/>
</dbReference>
<dbReference type="PROSITE" id="PS50297">
    <property type="entry name" value="ANK_REP_REGION"/>
    <property type="match status" value="2"/>
</dbReference>
<evidence type="ECO:0000259" key="4">
    <source>
        <dbReference type="PROSITE" id="PS50181"/>
    </source>
</evidence>
<dbReference type="PROSITE" id="PS50088">
    <property type="entry name" value="ANK_REPEAT"/>
    <property type="match status" value="2"/>
</dbReference>
<evidence type="ECO:0000256" key="3">
    <source>
        <dbReference type="PROSITE-ProRule" id="PRU00023"/>
    </source>
</evidence>
<dbReference type="SMART" id="SM00248">
    <property type="entry name" value="ANK"/>
    <property type="match status" value="5"/>
</dbReference>
<dbReference type="Pfam" id="PF00646">
    <property type="entry name" value="F-box"/>
    <property type="match status" value="1"/>
</dbReference>
<dbReference type="Proteomes" id="UP000811619">
    <property type="component" value="Unassembled WGS sequence"/>
</dbReference>
<feature type="domain" description="F-box" evidence="4">
    <location>
        <begin position="21"/>
        <end position="66"/>
    </location>
</feature>
<dbReference type="SUPFAM" id="SSF81383">
    <property type="entry name" value="F-box domain"/>
    <property type="match status" value="1"/>
</dbReference>
<feature type="repeat" description="ANK" evidence="3">
    <location>
        <begin position="123"/>
        <end position="155"/>
    </location>
</feature>
<feature type="repeat" description="ANK" evidence="3">
    <location>
        <begin position="266"/>
        <end position="298"/>
    </location>
</feature>